<name>A0A3R5QSI3_9CLOT</name>
<sequence length="409" mass="46529">MSFKVSDICNINKNNLSAKDNLSFINYLDTSNLNEGVIDNLQKLIIGEDTIPSRAKRKVEKDDILISTVRPNQKHYGIIKKIEENLIASTGFVVLSAKEDVVDAEYLYRFLTQEAVTEYLQAVGETSTSTYPSIKPSDIGGLEIELPALEEQKAIAKIFSDLDEKIETNNQINKRLEEMAQTIFKQWFVDFDFPNEDGEPYKSSGGEMVESEMGMIPRGWEVESLDKIANYLNGLAMQKYRPSEDEDGYPVLKIKELRQGNTDSSSDLCSYEIPNQYIIEDGDVIFSWSGSLLVDIWCGGTCGLNQHLFKVTSNEYDKWFYYFWTKLYLDKFIRIAESKATTMGHIKRQDLANSLIVLPSKGIYRNANIILKPILDKIIDGRVESRKLSELRGELLPKLMSGDIRVTLE</sequence>
<dbReference type="REBASE" id="295018">
    <property type="entry name" value="S2.CspCT4ORF6465P"/>
</dbReference>
<comment type="similarity">
    <text evidence="1">Belongs to the type-I restriction system S methylase family.</text>
</comment>
<keyword evidence="2" id="KW-0680">Restriction system</keyword>
<keyword evidence="6" id="KW-1185">Reference proteome</keyword>
<organism evidence="5 6">
    <name type="scientific">Clostridium manihotivorum</name>
    <dbReference type="NCBI Taxonomy" id="2320868"/>
    <lineage>
        <taxon>Bacteria</taxon>
        <taxon>Bacillati</taxon>
        <taxon>Bacillota</taxon>
        <taxon>Clostridia</taxon>
        <taxon>Eubacteriales</taxon>
        <taxon>Clostridiaceae</taxon>
        <taxon>Clostridium</taxon>
    </lineage>
</organism>
<dbReference type="OrthoDB" id="9811611at2"/>
<evidence type="ECO:0000256" key="1">
    <source>
        <dbReference type="ARBA" id="ARBA00010923"/>
    </source>
</evidence>
<feature type="domain" description="Type I restriction modification DNA specificity" evidence="4">
    <location>
        <begin position="217"/>
        <end position="373"/>
    </location>
</feature>
<evidence type="ECO:0000256" key="2">
    <source>
        <dbReference type="ARBA" id="ARBA00022747"/>
    </source>
</evidence>
<dbReference type="PANTHER" id="PTHR30408">
    <property type="entry name" value="TYPE-1 RESTRICTION ENZYME ECOKI SPECIFICITY PROTEIN"/>
    <property type="match status" value="1"/>
</dbReference>
<dbReference type="AlphaFoldDB" id="A0A3R5QSI3"/>
<feature type="domain" description="Type I restriction modification DNA specificity" evidence="4">
    <location>
        <begin position="2"/>
        <end position="178"/>
    </location>
</feature>
<keyword evidence="3" id="KW-0238">DNA-binding</keyword>
<evidence type="ECO:0000313" key="5">
    <source>
        <dbReference type="EMBL" id="QAA31314.1"/>
    </source>
</evidence>
<dbReference type="EMBL" id="CP025746">
    <property type="protein sequence ID" value="QAA31314.1"/>
    <property type="molecule type" value="Genomic_DNA"/>
</dbReference>
<dbReference type="SUPFAM" id="SSF116734">
    <property type="entry name" value="DNA methylase specificity domain"/>
    <property type="match status" value="2"/>
</dbReference>
<dbReference type="InterPro" id="IPR000055">
    <property type="entry name" value="Restrct_endonuc_typeI_TRD"/>
</dbReference>
<reference evidence="5 6" key="1">
    <citation type="submission" date="2018-01" db="EMBL/GenBank/DDBJ databases">
        <title>Genome Sequencing and Assembly of Anaerobacter polyendosporus strain CT4.</title>
        <authorList>
            <person name="Tachaapaikoon C."/>
            <person name="Sutheeworapong S."/>
            <person name="Jenjaroenpun P."/>
            <person name="Wongsurawat T."/>
            <person name="Nookeaw I."/>
            <person name="Cheawchanlertfa P."/>
            <person name="Kosugi A."/>
            <person name="Cheevadhanarak S."/>
            <person name="Ratanakhanokchai K."/>
        </authorList>
    </citation>
    <scope>NUCLEOTIDE SEQUENCE [LARGE SCALE GENOMIC DNA]</scope>
    <source>
        <strain evidence="5 6">CT4</strain>
    </source>
</reference>
<gene>
    <name evidence="5" type="ORF">C1I91_06475</name>
</gene>
<proteinExistence type="inferred from homology"/>
<protein>
    <recommendedName>
        <fullName evidence="4">Type I restriction modification DNA specificity domain-containing protein</fullName>
    </recommendedName>
</protein>
<accession>A0A3R5QSI3</accession>
<dbReference type="Gene3D" id="3.90.220.20">
    <property type="entry name" value="DNA methylase specificity domains"/>
    <property type="match status" value="2"/>
</dbReference>
<dbReference type="InterPro" id="IPR044946">
    <property type="entry name" value="Restrct_endonuc_typeI_TRD_sf"/>
</dbReference>
<dbReference type="PANTHER" id="PTHR30408:SF13">
    <property type="entry name" value="TYPE I RESTRICTION ENZYME HINDI SPECIFICITY SUBUNIT"/>
    <property type="match status" value="1"/>
</dbReference>
<dbReference type="GO" id="GO:0003677">
    <property type="term" value="F:DNA binding"/>
    <property type="evidence" value="ECO:0007669"/>
    <property type="project" value="UniProtKB-KW"/>
</dbReference>
<dbReference type="KEGG" id="cmah:C1I91_06475"/>
<evidence type="ECO:0000313" key="6">
    <source>
        <dbReference type="Proteomes" id="UP000286268"/>
    </source>
</evidence>
<dbReference type="RefSeq" id="WP_128212131.1">
    <property type="nucleotide sequence ID" value="NZ_CP025746.1"/>
</dbReference>
<dbReference type="CDD" id="cd16961">
    <property type="entry name" value="RMtype1_S_TRD-CR_like"/>
    <property type="match status" value="1"/>
</dbReference>
<dbReference type="Proteomes" id="UP000286268">
    <property type="component" value="Chromosome"/>
</dbReference>
<evidence type="ECO:0000256" key="3">
    <source>
        <dbReference type="ARBA" id="ARBA00023125"/>
    </source>
</evidence>
<evidence type="ECO:0000259" key="4">
    <source>
        <dbReference type="Pfam" id="PF01420"/>
    </source>
</evidence>
<dbReference type="InterPro" id="IPR052021">
    <property type="entry name" value="Type-I_RS_S_subunit"/>
</dbReference>
<dbReference type="GO" id="GO:0009307">
    <property type="term" value="P:DNA restriction-modification system"/>
    <property type="evidence" value="ECO:0007669"/>
    <property type="project" value="UniProtKB-KW"/>
</dbReference>
<dbReference type="Pfam" id="PF01420">
    <property type="entry name" value="Methylase_S"/>
    <property type="match status" value="2"/>
</dbReference>